<accession>A0A150WTV6</accession>
<dbReference type="RefSeq" id="WP_063243193.1">
    <property type="nucleotide sequence ID" value="NZ_LUKF01000006.1"/>
</dbReference>
<gene>
    <name evidence="1" type="ORF">AZI85_16525</name>
</gene>
<evidence type="ECO:0000313" key="1">
    <source>
        <dbReference type="EMBL" id="KYG69841.1"/>
    </source>
</evidence>
<organism evidence="1 2">
    <name type="scientific">Bdellovibrio bacteriovorus</name>
    <dbReference type="NCBI Taxonomy" id="959"/>
    <lineage>
        <taxon>Bacteria</taxon>
        <taxon>Pseudomonadati</taxon>
        <taxon>Bdellovibrionota</taxon>
        <taxon>Bdellovibrionia</taxon>
        <taxon>Bdellovibrionales</taxon>
        <taxon>Pseudobdellovibrionaceae</taxon>
        <taxon>Bdellovibrio</taxon>
    </lineage>
</organism>
<reference evidence="1 2" key="1">
    <citation type="submission" date="2016-03" db="EMBL/GenBank/DDBJ databases">
        <authorList>
            <person name="Ploux O."/>
        </authorList>
    </citation>
    <scope>NUCLEOTIDE SEQUENCE [LARGE SCALE GENOMIC DNA]</scope>
    <source>
        <strain evidence="1 2">BER2</strain>
    </source>
</reference>
<dbReference type="Proteomes" id="UP000075391">
    <property type="component" value="Unassembled WGS sequence"/>
</dbReference>
<dbReference type="EMBL" id="LUKF01000006">
    <property type="protein sequence ID" value="KYG69841.1"/>
    <property type="molecule type" value="Genomic_DNA"/>
</dbReference>
<evidence type="ECO:0000313" key="2">
    <source>
        <dbReference type="Proteomes" id="UP000075391"/>
    </source>
</evidence>
<comment type="caution">
    <text evidence="1">The sequence shown here is derived from an EMBL/GenBank/DDBJ whole genome shotgun (WGS) entry which is preliminary data.</text>
</comment>
<proteinExistence type="predicted"/>
<protein>
    <submittedName>
        <fullName evidence="1">Uncharacterized protein</fullName>
    </submittedName>
</protein>
<sequence>MKADGLFLFPCYTSTMIDSCGLYVQANGSNGDSAHRTGLACALLVLLGRRSEAEAVGKMIVEQLEIAPGIFRRSPYGDVFDTNPRCFSRDQASRVILAFALLGWKKELRAWLKAMAKRCFFHQNNLDDETMKWKFPDIMGIGEWTNIIRGLSWWWLYPLLWILDLNYVGMVFLRKPWDGASLYVPDLKYALKKYWTPTAWLANKLNEKTPWLEEALNNHSKENNGCEELCTLFQFLALKNQSQKPH</sequence>
<name>A0A150WTV6_BDEBC</name>
<dbReference type="AlphaFoldDB" id="A0A150WTV6"/>